<keyword evidence="1" id="KW-1133">Transmembrane helix</keyword>
<dbReference type="RefSeq" id="WP_143918480.1">
    <property type="nucleotide sequence ID" value="NZ_CANLFO010000006.1"/>
</dbReference>
<name>A0A554VCN9_9FLAO</name>
<protein>
    <submittedName>
        <fullName evidence="2">GDYXXLXY domain-containing protein</fullName>
    </submittedName>
</protein>
<comment type="caution">
    <text evidence="2">The sequence shown here is derived from an EMBL/GenBank/DDBJ whole genome shotgun (WGS) entry which is preliminary data.</text>
</comment>
<keyword evidence="1" id="KW-0472">Membrane</keyword>
<dbReference type="EMBL" id="VLNR01000079">
    <property type="protein sequence ID" value="TSE04534.1"/>
    <property type="molecule type" value="Genomic_DNA"/>
</dbReference>
<dbReference type="InterPro" id="IPR025833">
    <property type="entry name" value="GDYXXLXY"/>
</dbReference>
<gene>
    <name evidence="2" type="ORF">FOF46_26005</name>
</gene>
<evidence type="ECO:0000256" key="1">
    <source>
        <dbReference type="SAM" id="Phobius"/>
    </source>
</evidence>
<sequence>MKTTYIFIGFIALALVQIFAPLKMIYDNEDILTSGTVYKFKTRPIDPTDPFRGKYVTLQFQINSFATSDSTYVKGDKIRVYIENDEDGFAKIYQISKEPLDIKNDYVKAQVTYVYPDRVTFELPFNRFYMEETKAYDAEKAYAKANRDGVIDNVYALVYIKNGQSVLDNLIIDNMPIQEYVE</sequence>
<proteinExistence type="predicted"/>
<organism evidence="2 3">
    <name type="scientific">Aquimarina algiphila</name>
    <dbReference type="NCBI Taxonomy" id="2047982"/>
    <lineage>
        <taxon>Bacteria</taxon>
        <taxon>Pseudomonadati</taxon>
        <taxon>Bacteroidota</taxon>
        <taxon>Flavobacteriia</taxon>
        <taxon>Flavobacteriales</taxon>
        <taxon>Flavobacteriaceae</taxon>
        <taxon>Aquimarina</taxon>
    </lineage>
</organism>
<dbReference type="OrthoDB" id="4868247at2"/>
<keyword evidence="3" id="KW-1185">Reference proteome</keyword>
<evidence type="ECO:0000313" key="2">
    <source>
        <dbReference type="EMBL" id="TSE04534.1"/>
    </source>
</evidence>
<accession>A0A554VCN9</accession>
<dbReference type="AlphaFoldDB" id="A0A554VCN9"/>
<dbReference type="Proteomes" id="UP000318833">
    <property type="component" value="Unassembled WGS sequence"/>
</dbReference>
<evidence type="ECO:0000313" key="3">
    <source>
        <dbReference type="Proteomes" id="UP000318833"/>
    </source>
</evidence>
<feature type="transmembrane region" description="Helical" evidence="1">
    <location>
        <begin position="6"/>
        <end position="26"/>
    </location>
</feature>
<reference evidence="2 3" key="1">
    <citation type="submission" date="2019-07" db="EMBL/GenBank/DDBJ databases">
        <title>The draft genome sequence of Aquimarina algiphila M91.</title>
        <authorList>
            <person name="Meng X."/>
        </authorList>
    </citation>
    <scope>NUCLEOTIDE SEQUENCE [LARGE SCALE GENOMIC DNA]</scope>
    <source>
        <strain evidence="2 3">M91</strain>
    </source>
</reference>
<keyword evidence="1" id="KW-0812">Transmembrane</keyword>
<dbReference type="Pfam" id="PF14345">
    <property type="entry name" value="GDYXXLXY"/>
    <property type="match status" value="1"/>
</dbReference>